<dbReference type="AlphaFoldDB" id="A0A3Q9G0P7"/>
<evidence type="ECO:0000259" key="1">
    <source>
        <dbReference type="Pfam" id="PF12680"/>
    </source>
</evidence>
<dbReference type="SUPFAM" id="SSF54427">
    <property type="entry name" value="NTF2-like"/>
    <property type="match status" value="1"/>
</dbReference>
<dbReference type="EMBL" id="CP034587">
    <property type="protein sequence ID" value="AZQ74728.1"/>
    <property type="molecule type" value="Genomic_DNA"/>
</dbReference>
<organism evidence="2 3">
    <name type="scientific">Streptomyces luteoverticillatus</name>
    <name type="common">Streptoverticillium luteoverticillatus</name>
    <dbReference type="NCBI Taxonomy" id="66425"/>
    <lineage>
        <taxon>Bacteria</taxon>
        <taxon>Bacillati</taxon>
        <taxon>Actinomycetota</taxon>
        <taxon>Actinomycetes</taxon>
        <taxon>Kitasatosporales</taxon>
        <taxon>Streptomycetaceae</taxon>
        <taxon>Streptomyces</taxon>
    </lineage>
</organism>
<dbReference type="InterPro" id="IPR032710">
    <property type="entry name" value="NTF2-like_dom_sf"/>
</dbReference>
<protein>
    <submittedName>
        <fullName evidence="2">Nuclear transport factor 2 family protein</fullName>
    </submittedName>
</protein>
<proteinExistence type="predicted"/>
<feature type="domain" description="SnoaL-like" evidence="1">
    <location>
        <begin position="15"/>
        <end position="125"/>
    </location>
</feature>
<dbReference type="Proteomes" id="UP000267900">
    <property type="component" value="Chromosome"/>
</dbReference>
<dbReference type="Gene3D" id="3.10.450.50">
    <property type="match status" value="1"/>
</dbReference>
<accession>A0A3Q9G0P7</accession>
<dbReference type="RefSeq" id="WP_126917230.1">
    <property type="nucleotide sequence ID" value="NZ_CP034587.1"/>
</dbReference>
<dbReference type="OrthoDB" id="3475938at2"/>
<dbReference type="InterPro" id="IPR037401">
    <property type="entry name" value="SnoaL-like"/>
</dbReference>
<evidence type="ECO:0000313" key="3">
    <source>
        <dbReference type="Proteomes" id="UP000267900"/>
    </source>
</evidence>
<name>A0A3Q9G0P7_STRLT</name>
<dbReference type="Pfam" id="PF12680">
    <property type="entry name" value="SnoaL_2"/>
    <property type="match status" value="1"/>
</dbReference>
<evidence type="ECO:0000313" key="2">
    <source>
        <dbReference type="EMBL" id="AZQ74728.1"/>
    </source>
</evidence>
<reference evidence="2 3" key="1">
    <citation type="submission" date="2018-12" db="EMBL/GenBank/DDBJ databases">
        <title>The whole draft genome of Streptomyce luteoverticillatus CGMCC 15060.</title>
        <authorList>
            <person name="Feng Z."/>
            <person name="Chen G."/>
            <person name="Zhang J."/>
            <person name="Zhu H."/>
            <person name="Yu X."/>
            <person name="Zhang W."/>
            <person name="Zhang X."/>
        </authorList>
    </citation>
    <scope>NUCLEOTIDE SEQUENCE [LARGE SCALE GENOMIC DNA]</scope>
    <source>
        <strain evidence="2 3">CGMCC 15060</strain>
    </source>
</reference>
<sequence length="136" mass="15046">MPDVPRHPHVETALRYHEAVARFATGEELARFFHEDAVHHELPNALFPEGVVRDLPAVLAAAERGRDLLSEQRFEVTGVVAAGDRVALEAVWSGTLAVPLGKLPAGHVLRAHIATFLEFRDGRIISQRNYDCYESG</sequence>
<keyword evidence="3" id="KW-1185">Reference proteome</keyword>
<gene>
    <name evidence="2" type="ORF">EKH77_29125</name>
</gene>